<protein>
    <recommendedName>
        <fullName evidence="3">PAS domain-containing protein</fullName>
    </recommendedName>
</protein>
<evidence type="ECO:0008006" key="3">
    <source>
        <dbReference type="Google" id="ProtNLM"/>
    </source>
</evidence>
<dbReference type="Proteomes" id="UP001529180">
    <property type="component" value="Unassembled WGS sequence"/>
</dbReference>
<organism evidence="1 2">
    <name type="scientific">Thalassospira aquimaris</name>
    <dbReference type="NCBI Taxonomy" id="3037796"/>
    <lineage>
        <taxon>Bacteria</taxon>
        <taxon>Pseudomonadati</taxon>
        <taxon>Pseudomonadota</taxon>
        <taxon>Alphaproteobacteria</taxon>
        <taxon>Rhodospirillales</taxon>
        <taxon>Thalassospiraceae</taxon>
        <taxon>Thalassospira</taxon>
    </lineage>
</organism>
<sequence>MTASYLLDATDTELDRLPDNVDSSIITLVDLWYDAFAQAGSEAIPSRTILSAERLRQWRDDICLYEYLPVKNDFLVRIDAPSIVALNGESFQGSTPREIDLKYGTCLMAALHKTLKTKRPTFHYVHLIGPHGNRRQWLRVLMPAQTVDHLGDPVFQVLGVRFEYEPMHYI</sequence>
<name>A0ABT6GBQ4_9PROT</name>
<gene>
    <name evidence="1" type="ORF">P7680_10440</name>
</gene>
<proteinExistence type="predicted"/>
<reference evidence="1 2" key="1">
    <citation type="submission" date="2023-03" db="EMBL/GenBank/DDBJ databases">
        <title>Strain FZY0004 represents a novel species in the genus Thalassospira isolated from seawater.</title>
        <authorList>
            <person name="Fu Z.-Y."/>
        </authorList>
    </citation>
    <scope>NUCLEOTIDE SEQUENCE [LARGE SCALE GENOMIC DNA]</scope>
    <source>
        <strain evidence="1 2">FZY0004</strain>
    </source>
</reference>
<dbReference type="EMBL" id="JARSBO010000005">
    <property type="protein sequence ID" value="MDG4719415.1"/>
    <property type="molecule type" value="Genomic_DNA"/>
</dbReference>
<keyword evidence="2" id="KW-1185">Reference proteome</keyword>
<accession>A0ABT6GBQ4</accession>
<dbReference type="RefSeq" id="WP_278006835.1">
    <property type="nucleotide sequence ID" value="NZ_JARSBO010000005.1"/>
</dbReference>
<evidence type="ECO:0000313" key="2">
    <source>
        <dbReference type="Proteomes" id="UP001529180"/>
    </source>
</evidence>
<comment type="caution">
    <text evidence="1">The sequence shown here is derived from an EMBL/GenBank/DDBJ whole genome shotgun (WGS) entry which is preliminary data.</text>
</comment>
<evidence type="ECO:0000313" key="1">
    <source>
        <dbReference type="EMBL" id="MDG4719415.1"/>
    </source>
</evidence>